<evidence type="ECO:0000256" key="2">
    <source>
        <dbReference type="ARBA" id="ARBA00005814"/>
    </source>
</evidence>
<feature type="transmembrane region" description="Helical" evidence="10">
    <location>
        <begin position="456"/>
        <end position="479"/>
    </location>
</feature>
<dbReference type="RefSeq" id="XP_024400076.1">
    <property type="nucleotide sequence ID" value="XM_024544308.2"/>
</dbReference>
<evidence type="ECO:0000256" key="5">
    <source>
        <dbReference type="ARBA" id="ARBA00022741"/>
    </source>
</evidence>
<dbReference type="PaxDb" id="3218-PP1S65_100V6.1"/>
<evidence type="ECO:0000256" key="10">
    <source>
        <dbReference type="SAM" id="Phobius"/>
    </source>
</evidence>
<dbReference type="Pfam" id="PF01061">
    <property type="entry name" value="ABC2_membrane"/>
    <property type="match status" value="1"/>
</dbReference>
<dbReference type="GeneID" id="112294118"/>
<keyword evidence="14" id="KW-1185">Reference proteome</keyword>
<proteinExistence type="inferred from homology"/>
<accession>A0A2K1J4I5</accession>
<keyword evidence="7 10" id="KW-1133">Transmembrane helix</keyword>
<dbReference type="Gramene" id="Pp3c17_18730V3.2">
    <property type="protein sequence ID" value="Pp3c17_18730V3.2"/>
    <property type="gene ID" value="Pp3c17_18730"/>
</dbReference>
<dbReference type="Pfam" id="PF00005">
    <property type="entry name" value="ABC_tran"/>
    <property type="match status" value="1"/>
</dbReference>
<dbReference type="Gramene" id="Pp3c17_18730V3.1">
    <property type="protein sequence ID" value="Pp3c17_18730V3.1"/>
    <property type="gene ID" value="Pp3c17_18730"/>
</dbReference>
<dbReference type="PROSITE" id="PS50893">
    <property type="entry name" value="ABC_TRANSPORTER_2"/>
    <property type="match status" value="1"/>
</dbReference>
<dbReference type="GO" id="GO:0005524">
    <property type="term" value="F:ATP binding"/>
    <property type="evidence" value="ECO:0007669"/>
    <property type="project" value="UniProtKB-KW"/>
</dbReference>
<feature type="transmembrane region" description="Helical" evidence="10">
    <location>
        <begin position="491"/>
        <end position="515"/>
    </location>
</feature>
<evidence type="ECO:0000313" key="13">
    <source>
        <dbReference type="EnsemblPlants" id="Pp3c17_18730V3.1"/>
    </source>
</evidence>
<evidence type="ECO:0000256" key="6">
    <source>
        <dbReference type="ARBA" id="ARBA00022840"/>
    </source>
</evidence>
<keyword evidence="6" id="KW-0067">ATP-binding</keyword>
<dbReference type="AlphaFoldDB" id="A0A2K1J4I5"/>
<dbReference type="PANTHER" id="PTHR48041:SF94">
    <property type="entry name" value="ABC TRANSPORTER G FAMILY MEMBER 22"/>
    <property type="match status" value="1"/>
</dbReference>
<dbReference type="EnsemblPlants" id="Pp3c17_18730V3.4">
    <property type="protein sequence ID" value="Pp3c17_18730V3.4"/>
    <property type="gene ID" value="Pp3c17_18730"/>
</dbReference>
<dbReference type="InterPro" id="IPR013525">
    <property type="entry name" value="ABC2_TM"/>
</dbReference>
<feature type="domain" description="ABC transporter" evidence="11">
    <location>
        <begin position="95"/>
        <end position="345"/>
    </location>
</feature>
<evidence type="ECO:0000256" key="4">
    <source>
        <dbReference type="ARBA" id="ARBA00022692"/>
    </source>
</evidence>
<dbReference type="InterPro" id="IPR003593">
    <property type="entry name" value="AAA+_ATPase"/>
</dbReference>
<sequence>MPSVIPLQQPLETSSSRRRGIDADLDGGILRSVPMPGPDPTQHYGDRRNGEVADEEDNITAEHAVDVDDEPRTPPTDRKPPLPITVKFFDIRNTVKIESRTFWSPRQPFKVKRRPEVEKEILHGVTGSVFPGETLAIMGPSGSGKTTLLNLLGGRNQHGVSGRFTYNDIAYNKALKRRMGFVTQDDVLYGHLTVRETLVYAALLRLPSSSFTRAQKIARAEETILELGLDKCRDTIIGGPFFRGVSGGERKRVCIGHEILVDPSCLFLDEPTSGLDSTTALRIIHVIRNLAKAGRTVLTTIHQPSSRLFYMFDKLILLSQGNSIYFGNACDAPNYFSSIGLTPFIAMNPADFILDLASGNLSDISIPPALEKTTSLSRHCQKTPAPLPSSANVHSYLVQQFEQELLPKEKSKILRSASAKEELKLAVTAKREWSTSWLDQFSVLMMRGLKERRHEYLSYLRFVQVFFISVIVGCLWWRSKRETQVQIADQMGLIFFWSIFWGMFPLFTAIFTFPLERAMLNKERASDLYRLSSYFMARTLGDLPLDLIMPVIFVFIVYFMANLKLTAAAFFLSLLTVFLNVVTAQGLGFLIGAVLMETKKATTLASIIMPAFMLTGGYFVQGIPVWMKWLKYVSFNYFNYRLLTKIQYSSSETYDCNSSTGCKSMADAPAFHGVSLEGGGIDAMALVIMVIGYRILAYCALRWMNGRR</sequence>
<evidence type="ECO:0000259" key="11">
    <source>
        <dbReference type="PROSITE" id="PS50893"/>
    </source>
</evidence>
<dbReference type="GO" id="GO:0016887">
    <property type="term" value="F:ATP hydrolysis activity"/>
    <property type="evidence" value="ECO:0007669"/>
    <property type="project" value="InterPro"/>
</dbReference>
<dbReference type="EnsemblPlants" id="Pp3c17_18730V3.3">
    <property type="protein sequence ID" value="Pp3c17_18730V3.3"/>
    <property type="gene ID" value="Pp3c17_18730"/>
</dbReference>
<feature type="compositionally biased region" description="Basic and acidic residues" evidence="9">
    <location>
        <begin position="63"/>
        <end position="80"/>
    </location>
</feature>
<dbReference type="CDD" id="cd03213">
    <property type="entry name" value="ABCG_EPDR"/>
    <property type="match status" value="1"/>
</dbReference>
<dbReference type="Gene3D" id="3.40.50.300">
    <property type="entry name" value="P-loop containing nucleotide triphosphate hydrolases"/>
    <property type="match status" value="1"/>
</dbReference>
<reference evidence="12 14" key="1">
    <citation type="journal article" date="2008" name="Science">
        <title>The Physcomitrella genome reveals evolutionary insights into the conquest of land by plants.</title>
        <authorList>
            <person name="Rensing S."/>
            <person name="Lang D."/>
            <person name="Zimmer A."/>
            <person name="Terry A."/>
            <person name="Salamov A."/>
            <person name="Shapiro H."/>
            <person name="Nishiyama T."/>
            <person name="Perroud P.-F."/>
            <person name="Lindquist E."/>
            <person name="Kamisugi Y."/>
            <person name="Tanahashi T."/>
            <person name="Sakakibara K."/>
            <person name="Fujita T."/>
            <person name="Oishi K."/>
            <person name="Shin-I T."/>
            <person name="Kuroki Y."/>
            <person name="Toyoda A."/>
            <person name="Suzuki Y."/>
            <person name="Hashimoto A."/>
            <person name="Yamaguchi K."/>
            <person name="Sugano A."/>
            <person name="Kohara Y."/>
            <person name="Fujiyama A."/>
            <person name="Anterola A."/>
            <person name="Aoki S."/>
            <person name="Ashton N."/>
            <person name="Barbazuk W.B."/>
            <person name="Barker E."/>
            <person name="Bennetzen J."/>
            <person name="Bezanilla M."/>
            <person name="Blankenship R."/>
            <person name="Cho S.H."/>
            <person name="Dutcher S."/>
            <person name="Estelle M."/>
            <person name="Fawcett J.A."/>
            <person name="Gundlach H."/>
            <person name="Hanada K."/>
            <person name="Heyl A."/>
            <person name="Hicks K.A."/>
            <person name="Hugh J."/>
            <person name="Lohr M."/>
            <person name="Mayer K."/>
            <person name="Melkozernov A."/>
            <person name="Murata T."/>
            <person name="Nelson D."/>
            <person name="Pils B."/>
            <person name="Prigge M."/>
            <person name="Reiss B."/>
            <person name="Renner T."/>
            <person name="Rombauts S."/>
            <person name="Rushton P."/>
            <person name="Sanderfoot A."/>
            <person name="Schween G."/>
            <person name="Shiu S.-H."/>
            <person name="Stueber K."/>
            <person name="Theodoulou F.L."/>
            <person name="Tu H."/>
            <person name="Van de Peer Y."/>
            <person name="Verrier P.J."/>
            <person name="Waters E."/>
            <person name="Wood A."/>
            <person name="Yang L."/>
            <person name="Cove D."/>
            <person name="Cuming A."/>
            <person name="Hasebe M."/>
            <person name="Lucas S."/>
            <person name="Mishler D.B."/>
            <person name="Reski R."/>
            <person name="Grigoriev I."/>
            <person name="Quatrano R.S."/>
            <person name="Boore J.L."/>
        </authorList>
    </citation>
    <scope>NUCLEOTIDE SEQUENCE [LARGE SCALE GENOMIC DNA]</scope>
    <source>
        <strain evidence="13 14">cv. Gransden 2004</strain>
    </source>
</reference>
<evidence type="ECO:0000313" key="14">
    <source>
        <dbReference type="Proteomes" id="UP000006727"/>
    </source>
</evidence>
<evidence type="ECO:0000313" key="12">
    <source>
        <dbReference type="EMBL" id="PNR36436.1"/>
    </source>
</evidence>
<dbReference type="RefSeq" id="XP_024400070.1">
    <property type="nucleotide sequence ID" value="XM_024544302.2"/>
</dbReference>
<dbReference type="InterPro" id="IPR050352">
    <property type="entry name" value="ABCG_transporters"/>
</dbReference>
<dbReference type="SUPFAM" id="SSF52540">
    <property type="entry name" value="P-loop containing nucleoside triphosphate hydrolases"/>
    <property type="match status" value="1"/>
</dbReference>
<dbReference type="RefSeq" id="XP_024400074.1">
    <property type="nucleotide sequence ID" value="XM_024544306.2"/>
</dbReference>
<keyword evidence="4 10" id="KW-0812">Transmembrane</keyword>
<gene>
    <name evidence="13" type="primary">LOC112294118</name>
    <name evidence="12" type="ORF">PHYPA_022287</name>
</gene>
<reference evidence="13" key="3">
    <citation type="submission" date="2020-12" db="UniProtKB">
        <authorList>
            <consortium name="EnsemblPlants"/>
        </authorList>
    </citation>
    <scope>IDENTIFICATION</scope>
</reference>
<dbReference type="EMBL" id="ABEU02000017">
    <property type="protein sequence ID" value="PNR36436.1"/>
    <property type="molecule type" value="Genomic_DNA"/>
</dbReference>
<feature type="region of interest" description="Disordered" evidence="9">
    <location>
        <begin position="1"/>
        <end position="81"/>
    </location>
</feature>
<keyword evidence="3" id="KW-0813">Transport</keyword>
<dbReference type="RefSeq" id="XP_024400071.1">
    <property type="nucleotide sequence ID" value="XM_024544303.2"/>
</dbReference>
<keyword evidence="5" id="KW-0547">Nucleotide-binding</keyword>
<protein>
    <recommendedName>
        <fullName evidence="11">ABC transporter domain-containing protein</fullName>
    </recommendedName>
</protein>
<dbReference type="PANTHER" id="PTHR48041">
    <property type="entry name" value="ABC TRANSPORTER G FAMILY MEMBER 28"/>
    <property type="match status" value="1"/>
</dbReference>
<dbReference type="SMART" id="SM00382">
    <property type="entry name" value="AAA"/>
    <property type="match status" value="1"/>
</dbReference>
<feature type="transmembrane region" description="Helical" evidence="10">
    <location>
        <begin position="607"/>
        <end position="627"/>
    </location>
</feature>
<dbReference type="OMA" id="WLAWEDY"/>
<evidence type="ECO:0000256" key="1">
    <source>
        <dbReference type="ARBA" id="ARBA00004141"/>
    </source>
</evidence>
<dbReference type="EnsemblPlants" id="Pp3c17_18730V3.2">
    <property type="protein sequence ID" value="Pp3c17_18730V3.2"/>
    <property type="gene ID" value="Pp3c17_18730"/>
</dbReference>
<dbReference type="OrthoDB" id="66620at2759"/>
<keyword evidence="8 10" id="KW-0472">Membrane</keyword>
<dbReference type="Gramene" id="Pp3c17_18730V3.4">
    <property type="protein sequence ID" value="Pp3c17_18730V3.4"/>
    <property type="gene ID" value="Pp3c17_18730"/>
</dbReference>
<dbReference type="InterPro" id="IPR027417">
    <property type="entry name" value="P-loop_NTPase"/>
</dbReference>
<evidence type="ECO:0000256" key="8">
    <source>
        <dbReference type="ARBA" id="ARBA00023136"/>
    </source>
</evidence>
<dbReference type="Proteomes" id="UP000006727">
    <property type="component" value="Chromosome 17"/>
</dbReference>
<dbReference type="GO" id="GO:0055085">
    <property type="term" value="P:transmembrane transport"/>
    <property type="evidence" value="ECO:0000318"/>
    <property type="project" value="GO_Central"/>
</dbReference>
<evidence type="ECO:0000256" key="7">
    <source>
        <dbReference type="ARBA" id="ARBA00022989"/>
    </source>
</evidence>
<dbReference type="GO" id="GO:0140359">
    <property type="term" value="F:ABC-type transporter activity"/>
    <property type="evidence" value="ECO:0007669"/>
    <property type="project" value="InterPro"/>
</dbReference>
<dbReference type="STRING" id="3218.A0A2K1J4I5"/>
<dbReference type="GO" id="GO:0016020">
    <property type="term" value="C:membrane"/>
    <property type="evidence" value="ECO:0000318"/>
    <property type="project" value="GO_Central"/>
</dbReference>
<feature type="transmembrane region" description="Helical" evidence="10">
    <location>
        <begin position="535"/>
        <end position="561"/>
    </location>
</feature>
<feature type="transmembrane region" description="Helical" evidence="10">
    <location>
        <begin position="567"/>
        <end position="595"/>
    </location>
</feature>
<reference evidence="12 14" key="2">
    <citation type="journal article" date="2018" name="Plant J.">
        <title>The Physcomitrella patens chromosome-scale assembly reveals moss genome structure and evolution.</title>
        <authorList>
            <person name="Lang D."/>
            <person name="Ullrich K.K."/>
            <person name="Murat F."/>
            <person name="Fuchs J."/>
            <person name="Jenkins J."/>
            <person name="Haas F.B."/>
            <person name="Piednoel M."/>
            <person name="Gundlach H."/>
            <person name="Van Bel M."/>
            <person name="Meyberg R."/>
            <person name="Vives C."/>
            <person name="Morata J."/>
            <person name="Symeonidi A."/>
            <person name="Hiss M."/>
            <person name="Muchero W."/>
            <person name="Kamisugi Y."/>
            <person name="Saleh O."/>
            <person name="Blanc G."/>
            <person name="Decker E.L."/>
            <person name="van Gessel N."/>
            <person name="Grimwood J."/>
            <person name="Hayes R.D."/>
            <person name="Graham S.W."/>
            <person name="Gunter L.E."/>
            <person name="McDaniel S.F."/>
            <person name="Hoernstein S.N.W."/>
            <person name="Larsson A."/>
            <person name="Li F.W."/>
            <person name="Perroud P.F."/>
            <person name="Phillips J."/>
            <person name="Ranjan P."/>
            <person name="Rokshar D.S."/>
            <person name="Rothfels C.J."/>
            <person name="Schneider L."/>
            <person name="Shu S."/>
            <person name="Stevenson D.W."/>
            <person name="Thummler F."/>
            <person name="Tillich M."/>
            <person name="Villarreal Aguilar J.C."/>
            <person name="Widiez T."/>
            <person name="Wong G.K."/>
            <person name="Wymore A."/>
            <person name="Zhang Y."/>
            <person name="Zimmer A.D."/>
            <person name="Quatrano R.S."/>
            <person name="Mayer K.F.X."/>
            <person name="Goodstein D."/>
            <person name="Casacuberta J.M."/>
            <person name="Vandepoele K."/>
            <person name="Reski R."/>
            <person name="Cuming A.C."/>
            <person name="Tuskan G.A."/>
            <person name="Maumus F."/>
            <person name="Salse J."/>
            <person name="Schmutz J."/>
            <person name="Rensing S.A."/>
        </authorList>
    </citation>
    <scope>NUCLEOTIDE SEQUENCE [LARGE SCALE GENOMIC DNA]</scope>
    <source>
        <strain evidence="13 14">cv. Gransden 2004</strain>
    </source>
</reference>
<dbReference type="EnsemblPlants" id="Pp3c17_18730V3.1">
    <property type="protein sequence ID" value="Pp3c17_18730V3.1"/>
    <property type="gene ID" value="Pp3c17_18730"/>
</dbReference>
<dbReference type="RefSeq" id="XP_024400073.1">
    <property type="nucleotide sequence ID" value="XM_024544305.2"/>
</dbReference>
<dbReference type="GO" id="GO:0042626">
    <property type="term" value="F:ATPase-coupled transmembrane transporter activity"/>
    <property type="evidence" value="ECO:0000318"/>
    <property type="project" value="GO_Central"/>
</dbReference>
<evidence type="ECO:0000256" key="9">
    <source>
        <dbReference type="SAM" id="MobiDB-lite"/>
    </source>
</evidence>
<dbReference type="InterPro" id="IPR003439">
    <property type="entry name" value="ABC_transporter-like_ATP-bd"/>
</dbReference>
<dbReference type="FunFam" id="3.40.50.300:FF:000337">
    <property type="entry name" value="ABC transporter G family member 22"/>
    <property type="match status" value="1"/>
</dbReference>
<comment type="subcellular location">
    <subcellularLocation>
        <location evidence="1">Membrane</location>
        <topology evidence="1">Multi-pass membrane protein</topology>
    </subcellularLocation>
</comment>
<comment type="similarity">
    <text evidence="2">Belongs to the ABC transporter superfamily. ABCG family. Eye pigment precursor importer (TC 3.A.1.204) subfamily.</text>
</comment>
<dbReference type="Gramene" id="Pp3c17_18730V3.3">
    <property type="protein sequence ID" value="Pp3c17_18730V3.3"/>
    <property type="gene ID" value="Pp3c17_18730"/>
</dbReference>
<name>A0A2K1J4I5_PHYPA</name>
<dbReference type="RefSeq" id="XP_024400075.1">
    <property type="nucleotide sequence ID" value="XM_024544307.2"/>
</dbReference>
<feature type="transmembrane region" description="Helical" evidence="10">
    <location>
        <begin position="683"/>
        <end position="701"/>
    </location>
</feature>
<organism evidence="12">
    <name type="scientific">Physcomitrium patens</name>
    <name type="common">Spreading-leaved earth moss</name>
    <name type="synonym">Physcomitrella patens</name>
    <dbReference type="NCBI Taxonomy" id="3218"/>
    <lineage>
        <taxon>Eukaryota</taxon>
        <taxon>Viridiplantae</taxon>
        <taxon>Streptophyta</taxon>
        <taxon>Embryophyta</taxon>
        <taxon>Bryophyta</taxon>
        <taxon>Bryophytina</taxon>
        <taxon>Bryopsida</taxon>
        <taxon>Funariidae</taxon>
        <taxon>Funariales</taxon>
        <taxon>Funariaceae</taxon>
        <taxon>Physcomitrium</taxon>
    </lineage>
</organism>
<evidence type="ECO:0000256" key="3">
    <source>
        <dbReference type="ARBA" id="ARBA00022448"/>
    </source>
</evidence>